<evidence type="ECO:0000256" key="4">
    <source>
        <dbReference type="ARBA" id="ARBA00023136"/>
    </source>
</evidence>
<feature type="transmembrane region" description="Helical" evidence="5">
    <location>
        <begin position="213"/>
        <end position="233"/>
    </location>
</feature>
<feature type="transmembrane region" description="Helical" evidence="5">
    <location>
        <begin position="109"/>
        <end position="127"/>
    </location>
</feature>
<name>A0A1Q2CII3_9ACTN</name>
<dbReference type="KEGG" id="tfl:RPIT_14820"/>
<keyword evidence="4 5" id="KW-0472">Membrane</keyword>
<feature type="transmembrane region" description="Helical" evidence="5">
    <location>
        <begin position="56"/>
        <end position="74"/>
    </location>
</feature>
<dbReference type="Pfam" id="PF00916">
    <property type="entry name" value="Sulfate_transp"/>
    <property type="match status" value="1"/>
</dbReference>
<dbReference type="OrthoDB" id="9769739at2"/>
<evidence type="ECO:0000313" key="7">
    <source>
        <dbReference type="Proteomes" id="UP000188324"/>
    </source>
</evidence>
<feature type="transmembrane region" description="Helical" evidence="5">
    <location>
        <begin position="388"/>
        <end position="416"/>
    </location>
</feature>
<dbReference type="STRING" id="1610493.RPIT_14820"/>
<dbReference type="PROSITE" id="PS50801">
    <property type="entry name" value="STAS"/>
    <property type="match status" value="1"/>
</dbReference>
<dbReference type="GO" id="GO:0055085">
    <property type="term" value="P:transmembrane transport"/>
    <property type="evidence" value="ECO:0007669"/>
    <property type="project" value="InterPro"/>
</dbReference>
<dbReference type="InterPro" id="IPR036513">
    <property type="entry name" value="STAS_dom_sf"/>
</dbReference>
<gene>
    <name evidence="6" type="ORF">RPIT_14820</name>
</gene>
<keyword evidence="3 5" id="KW-1133">Transmembrane helix</keyword>
<accession>A0A1Q2CII3</accession>
<evidence type="ECO:0000256" key="2">
    <source>
        <dbReference type="ARBA" id="ARBA00022692"/>
    </source>
</evidence>
<feature type="transmembrane region" description="Helical" evidence="5">
    <location>
        <begin position="177"/>
        <end position="201"/>
    </location>
</feature>
<dbReference type="Pfam" id="PF01740">
    <property type="entry name" value="STAS"/>
    <property type="match status" value="1"/>
</dbReference>
<evidence type="ECO:0000256" key="1">
    <source>
        <dbReference type="ARBA" id="ARBA00004141"/>
    </source>
</evidence>
<proteinExistence type="predicted"/>
<dbReference type="AlphaFoldDB" id="A0A1Q2CII3"/>
<dbReference type="EMBL" id="CP019605">
    <property type="protein sequence ID" value="AQP45921.1"/>
    <property type="molecule type" value="Genomic_DNA"/>
</dbReference>
<feature type="transmembrane region" description="Helical" evidence="5">
    <location>
        <begin position="30"/>
        <end position="50"/>
    </location>
</feature>
<reference evidence="6 7" key="1">
    <citation type="journal article" date="2016" name="Int. J. Syst. Evol. Microbiol.">
        <title>Tessaracoccus flavus sp. nov., isolated from the drainage system of a lindane-producing factory.</title>
        <authorList>
            <person name="Kumari R."/>
            <person name="Singh P."/>
            <person name="Schumann P."/>
            <person name="Lal R."/>
        </authorList>
    </citation>
    <scope>NUCLEOTIDE SEQUENCE [LARGE SCALE GENOMIC DNA]</scope>
    <source>
        <strain evidence="6 7">RP1T</strain>
    </source>
</reference>
<comment type="subcellular location">
    <subcellularLocation>
        <location evidence="1">Membrane</location>
        <topology evidence="1">Multi-pass membrane protein</topology>
    </subcellularLocation>
</comment>
<dbReference type="Proteomes" id="UP000188324">
    <property type="component" value="Chromosome"/>
</dbReference>
<feature type="transmembrane region" description="Helical" evidence="5">
    <location>
        <begin position="139"/>
        <end position="157"/>
    </location>
</feature>
<dbReference type="Gene3D" id="3.30.750.24">
    <property type="entry name" value="STAS domain"/>
    <property type="match status" value="1"/>
</dbReference>
<dbReference type="SUPFAM" id="SSF52091">
    <property type="entry name" value="SpoIIaa-like"/>
    <property type="match status" value="1"/>
</dbReference>
<dbReference type="InterPro" id="IPR001902">
    <property type="entry name" value="SLC26A/SulP_fam"/>
</dbReference>
<keyword evidence="7" id="KW-1185">Reference proteome</keyword>
<dbReference type="GO" id="GO:0016020">
    <property type="term" value="C:membrane"/>
    <property type="evidence" value="ECO:0007669"/>
    <property type="project" value="UniProtKB-SubCell"/>
</dbReference>
<feature type="transmembrane region" description="Helical" evidence="5">
    <location>
        <begin position="86"/>
        <end position="103"/>
    </location>
</feature>
<dbReference type="NCBIfam" id="TIGR00815">
    <property type="entry name" value="sulP"/>
    <property type="match status" value="1"/>
</dbReference>
<organism evidence="6 7">
    <name type="scientific">Tessaracoccus flavus</name>
    <dbReference type="NCBI Taxonomy" id="1610493"/>
    <lineage>
        <taxon>Bacteria</taxon>
        <taxon>Bacillati</taxon>
        <taxon>Actinomycetota</taxon>
        <taxon>Actinomycetes</taxon>
        <taxon>Propionibacteriales</taxon>
        <taxon>Propionibacteriaceae</taxon>
        <taxon>Tessaracoccus</taxon>
    </lineage>
</organism>
<dbReference type="InterPro" id="IPR002645">
    <property type="entry name" value="STAS_dom"/>
</dbReference>
<sequence length="581" mass="61251">MDGQPRGWERYLPGVAVARRYDKSWLRGDLLAGVTVAAYLVPQVMAYAAIARLPAVVGLWAILLPLLLYAILGASRQLSVGPESTTALMTAAGIGALVGVAGQDRYADVAAVLAIAVGLVCLAGWALRLGFLAALLSRPVLIGYLVGIAVLMITSQFGKVTKLEIDGDSPVDQTRSLLAQAAASHLPTVLVTAVVLVLLYAMHRLAPRLPGPLIVLLLAAAVVAVFGLQSYGLETIGNVPSGLPAPRLPSLGDLEIWQLLPYAIGIAVVGYSDNVLTGRAFAAKRRESIDATQELLALGAINIGAGLTQGFPVSSSGSRTVLGDATGSRTQLHSLVALGCVVVVLLFAGPVLATFPTAALGALVIYAATRLIDVAEIRRIARFRWSELALTIITAASVIVFGVLVGIGIAIALSIFDLIRRMAHPHDGILGYPPGVAGMHDVEDYPEATTVQGLVVYRYDSPLFFANAENFLTRATGAVDAAEQPVYWFLLNAEANVEVDLTAVDTLELLRESLEARGITFAMARVKQDLHDQLAAAGFVARVGDDRIFATLPTAVRAYAAWHRAEFGETPSGIPPEIAQP</sequence>
<evidence type="ECO:0000313" key="6">
    <source>
        <dbReference type="EMBL" id="AQP45921.1"/>
    </source>
</evidence>
<dbReference type="InterPro" id="IPR011547">
    <property type="entry name" value="SLC26A/SulP_dom"/>
</dbReference>
<evidence type="ECO:0000256" key="3">
    <source>
        <dbReference type="ARBA" id="ARBA00022989"/>
    </source>
</evidence>
<dbReference type="CDD" id="cd07042">
    <property type="entry name" value="STAS_SulP_like_sulfate_transporter"/>
    <property type="match status" value="1"/>
</dbReference>
<feature type="transmembrane region" description="Helical" evidence="5">
    <location>
        <begin position="256"/>
        <end position="276"/>
    </location>
</feature>
<protein>
    <submittedName>
        <fullName evidence="6">Sodium-independent anion transporter</fullName>
    </submittedName>
</protein>
<evidence type="ECO:0000256" key="5">
    <source>
        <dbReference type="SAM" id="Phobius"/>
    </source>
</evidence>
<dbReference type="RefSeq" id="WP_077344119.1">
    <property type="nucleotide sequence ID" value="NZ_CP019605.1"/>
</dbReference>
<dbReference type="PANTHER" id="PTHR11814">
    <property type="entry name" value="SULFATE TRANSPORTER"/>
    <property type="match status" value="1"/>
</dbReference>
<feature type="transmembrane region" description="Helical" evidence="5">
    <location>
        <begin position="335"/>
        <end position="368"/>
    </location>
</feature>
<keyword evidence="2 5" id="KW-0812">Transmembrane</keyword>